<accession>A0AAX4J9H4</accession>
<keyword evidence="1" id="KW-0732">Signal</keyword>
<reference evidence="2" key="1">
    <citation type="journal article" date="2024" name="BMC Genomics">
        <title>Functional annotation of a divergent genome using sequence and structure-based similarity.</title>
        <authorList>
            <person name="Svedberg D."/>
            <person name="Winiger R.R."/>
            <person name="Berg A."/>
            <person name="Sharma H."/>
            <person name="Tellgren-Roth C."/>
            <person name="Debrunner-Vossbrinck B.A."/>
            <person name="Vossbrinck C.R."/>
            <person name="Barandun J."/>
        </authorList>
    </citation>
    <scope>NUCLEOTIDE SEQUENCE</scope>
    <source>
        <strain evidence="2">Illinois isolate</strain>
    </source>
</reference>
<sequence>MFLFHSLLITSSLVLETSEHSVVIQFNQQMNKIEDIDIMTILAEEHSGLPQEDYIDPTMEELFEHLISGGSLNDLYDIKSQDTLQHIYNAVIENPSSIINCIITLENQLNQMKYKLYQIKEESKSRYVQMPNLIHEHEFGNDEITKLMEYRTQLRRFFLKYEKSLFEYSEYIKEKYIKIPIIYNEVYVIIQ</sequence>
<dbReference type="RefSeq" id="XP_065328731.1">
    <property type="nucleotide sequence ID" value="XM_065472659.1"/>
</dbReference>
<keyword evidence="3" id="KW-1185">Reference proteome</keyword>
<dbReference type="Proteomes" id="UP001334084">
    <property type="component" value="Chromosome 2"/>
</dbReference>
<protein>
    <submittedName>
        <fullName evidence="2">Uncharacterized protein</fullName>
    </submittedName>
</protein>
<dbReference type="GeneID" id="90540401"/>
<feature type="signal peptide" evidence="1">
    <location>
        <begin position="1"/>
        <end position="19"/>
    </location>
</feature>
<dbReference type="EMBL" id="CP142727">
    <property type="protein sequence ID" value="WUR02586.1"/>
    <property type="molecule type" value="Genomic_DNA"/>
</dbReference>
<dbReference type="AlphaFoldDB" id="A0AAX4J9H4"/>
<evidence type="ECO:0000256" key="1">
    <source>
        <dbReference type="SAM" id="SignalP"/>
    </source>
</evidence>
<evidence type="ECO:0000313" key="3">
    <source>
        <dbReference type="Proteomes" id="UP001334084"/>
    </source>
</evidence>
<name>A0AAX4J9H4_9MICR</name>
<feature type="chain" id="PRO_5043668506" evidence="1">
    <location>
        <begin position="20"/>
        <end position="191"/>
    </location>
</feature>
<evidence type="ECO:0000313" key="2">
    <source>
        <dbReference type="EMBL" id="WUR02586.1"/>
    </source>
</evidence>
<organism evidence="2 3">
    <name type="scientific">Vairimorpha necatrix</name>
    <dbReference type="NCBI Taxonomy" id="6039"/>
    <lineage>
        <taxon>Eukaryota</taxon>
        <taxon>Fungi</taxon>
        <taxon>Fungi incertae sedis</taxon>
        <taxon>Microsporidia</taxon>
        <taxon>Nosematidae</taxon>
        <taxon>Vairimorpha</taxon>
    </lineage>
</organism>
<gene>
    <name evidence="2" type="ORF">VNE69_02111</name>
</gene>
<proteinExistence type="predicted"/>